<evidence type="ECO:0000313" key="8">
    <source>
        <dbReference type="Proteomes" id="UP000053660"/>
    </source>
</evidence>
<keyword evidence="5 6" id="KW-0472">Membrane</keyword>
<evidence type="ECO:0008006" key="9">
    <source>
        <dbReference type="Google" id="ProtNLM"/>
    </source>
</evidence>
<accession>A0A0B1TQ72</accession>
<gene>
    <name evidence="7" type="ORF">OESDEN_02033</name>
</gene>
<evidence type="ECO:0000256" key="5">
    <source>
        <dbReference type="ARBA" id="ARBA00023136"/>
    </source>
</evidence>
<protein>
    <recommendedName>
        <fullName evidence="9">G-protein coupled receptors family 1 profile domain-containing protein</fullName>
    </recommendedName>
</protein>
<dbReference type="PANTHER" id="PTHR22945">
    <property type="entry name" value="SERPENTINE RECEPTOR, CLASS D DELTA"/>
    <property type="match status" value="1"/>
</dbReference>
<evidence type="ECO:0000313" key="7">
    <source>
        <dbReference type="EMBL" id="KHJ97982.1"/>
    </source>
</evidence>
<dbReference type="Pfam" id="PF10317">
    <property type="entry name" value="7TM_GPCR_Srd"/>
    <property type="match status" value="1"/>
</dbReference>
<keyword evidence="8" id="KW-1185">Reference proteome</keyword>
<feature type="transmembrane region" description="Helical" evidence="6">
    <location>
        <begin position="6"/>
        <end position="31"/>
    </location>
</feature>
<feature type="transmembrane region" description="Helical" evidence="6">
    <location>
        <begin position="43"/>
        <end position="62"/>
    </location>
</feature>
<evidence type="ECO:0000256" key="2">
    <source>
        <dbReference type="ARBA" id="ARBA00009166"/>
    </source>
</evidence>
<dbReference type="Proteomes" id="UP000053660">
    <property type="component" value="Unassembled WGS sequence"/>
</dbReference>
<dbReference type="InterPro" id="IPR050920">
    <property type="entry name" value="Nematode_rcpt-like_delta"/>
</dbReference>
<comment type="similarity">
    <text evidence="2">Belongs to the nematode receptor-like protein srd family.</text>
</comment>
<comment type="subcellular location">
    <subcellularLocation>
        <location evidence="1">Membrane</location>
        <topology evidence="1">Multi-pass membrane protein</topology>
    </subcellularLocation>
</comment>
<dbReference type="InterPro" id="IPR019421">
    <property type="entry name" value="7TM_GPCR_serpentine_rcpt_Srd"/>
</dbReference>
<dbReference type="AlphaFoldDB" id="A0A0B1TQ72"/>
<feature type="transmembrane region" description="Helical" evidence="6">
    <location>
        <begin position="82"/>
        <end position="100"/>
    </location>
</feature>
<keyword evidence="4 6" id="KW-1133">Transmembrane helix</keyword>
<dbReference type="PANTHER" id="PTHR22945:SF40">
    <property type="entry name" value="SERPENTINE RECEPTOR, CLASS D (DELTA)-RELATED"/>
    <property type="match status" value="1"/>
</dbReference>
<evidence type="ECO:0000256" key="6">
    <source>
        <dbReference type="SAM" id="Phobius"/>
    </source>
</evidence>
<name>A0A0B1TQ72_OESDE</name>
<sequence length="161" mass="18612">MDFLLLAMIVSNVIVNLIGISANIILAFLVIKKTRKELRNYSILILNCAVFDFVACICSLFVDQRLIPSELGYFFFSHGPCRLFGATACYFGYIVMLHCYPHGLYSLFYSFCYRYYILSHDQPKISTIIATLAAVYSPSFFQLVRHFTLLIYFVKQDVFRC</sequence>
<proteinExistence type="inferred from homology"/>
<dbReference type="EMBL" id="KN549371">
    <property type="protein sequence ID" value="KHJ97982.1"/>
    <property type="molecule type" value="Genomic_DNA"/>
</dbReference>
<evidence type="ECO:0000256" key="1">
    <source>
        <dbReference type="ARBA" id="ARBA00004141"/>
    </source>
</evidence>
<reference evidence="7 8" key="1">
    <citation type="submission" date="2014-03" db="EMBL/GenBank/DDBJ databases">
        <title>Draft genome of the hookworm Oesophagostomum dentatum.</title>
        <authorList>
            <person name="Mitreva M."/>
        </authorList>
    </citation>
    <scope>NUCLEOTIDE SEQUENCE [LARGE SCALE GENOMIC DNA]</scope>
    <source>
        <strain evidence="7 8">OD-Hann</strain>
    </source>
</reference>
<dbReference type="OrthoDB" id="5873496at2759"/>
<evidence type="ECO:0000256" key="3">
    <source>
        <dbReference type="ARBA" id="ARBA00022692"/>
    </source>
</evidence>
<keyword evidence="3 6" id="KW-0812">Transmembrane</keyword>
<dbReference type="GO" id="GO:0016020">
    <property type="term" value="C:membrane"/>
    <property type="evidence" value="ECO:0007669"/>
    <property type="project" value="UniProtKB-SubCell"/>
</dbReference>
<organism evidence="7 8">
    <name type="scientific">Oesophagostomum dentatum</name>
    <name type="common">Nodular worm</name>
    <dbReference type="NCBI Taxonomy" id="61180"/>
    <lineage>
        <taxon>Eukaryota</taxon>
        <taxon>Metazoa</taxon>
        <taxon>Ecdysozoa</taxon>
        <taxon>Nematoda</taxon>
        <taxon>Chromadorea</taxon>
        <taxon>Rhabditida</taxon>
        <taxon>Rhabditina</taxon>
        <taxon>Rhabditomorpha</taxon>
        <taxon>Strongyloidea</taxon>
        <taxon>Strongylidae</taxon>
        <taxon>Oesophagostomum</taxon>
    </lineage>
</organism>
<evidence type="ECO:0000256" key="4">
    <source>
        <dbReference type="ARBA" id="ARBA00022989"/>
    </source>
</evidence>